<evidence type="ECO:0000256" key="1">
    <source>
        <dbReference type="ARBA" id="ARBA00004479"/>
    </source>
</evidence>
<keyword evidence="5 9" id="KW-1133">Transmembrane helix</keyword>
<reference evidence="12" key="1">
    <citation type="journal article" date="2020" name="Fungal Divers.">
        <title>Resolving the Mortierellaceae phylogeny through synthesis of multi-gene phylogenetics and phylogenomics.</title>
        <authorList>
            <person name="Vandepol N."/>
            <person name="Liber J."/>
            <person name="Desiro A."/>
            <person name="Na H."/>
            <person name="Kennedy M."/>
            <person name="Barry K."/>
            <person name="Grigoriev I.V."/>
            <person name="Miller A.N."/>
            <person name="O'Donnell K."/>
            <person name="Stajich J.E."/>
            <person name="Bonito G."/>
        </authorList>
    </citation>
    <scope>NUCLEOTIDE SEQUENCE</scope>
    <source>
        <strain evidence="12">NVP1</strain>
    </source>
</reference>
<feature type="transmembrane region" description="Helical" evidence="9">
    <location>
        <begin position="194"/>
        <end position="214"/>
    </location>
</feature>
<evidence type="ECO:0000256" key="6">
    <source>
        <dbReference type="ARBA" id="ARBA00023136"/>
    </source>
</evidence>
<feature type="coiled-coil region" evidence="8">
    <location>
        <begin position="157"/>
        <end position="191"/>
    </location>
</feature>
<dbReference type="AlphaFoldDB" id="A0A9P5SGG4"/>
<evidence type="ECO:0000259" key="11">
    <source>
        <dbReference type="PROSITE" id="PS50866"/>
    </source>
</evidence>
<accession>A0A9P5SGG4</accession>
<proteinExistence type="inferred from homology"/>
<dbReference type="PANTHER" id="PTHR22811">
    <property type="entry name" value="TRANSMEMBRANE EMP24 DOMAIN-CONTAINING PROTEIN"/>
    <property type="match status" value="1"/>
</dbReference>
<name>A0A9P5SGG4_9FUNG</name>
<dbReference type="EMBL" id="JAAAUY010000775">
    <property type="protein sequence ID" value="KAF9326498.1"/>
    <property type="molecule type" value="Genomic_DNA"/>
</dbReference>
<comment type="subcellular location">
    <subcellularLocation>
        <location evidence="1 7">Membrane</location>
        <topology evidence="1 7">Single-pass type I membrane protein</topology>
    </subcellularLocation>
</comment>
<evidence type="ECO:0000256" key="9">
    <source>
        <dbReference type="SAM" id="Phobius"/>
    </source>
</evidence>
<keyword evidence="4 10" id="KW-0732">Signal</keyword>
<dbReference type="InterPro" id="IPR009038">
    <property type="entry name" value="GOLD_dom"/>
</dbReference>
<feature type="chain" id="PRO_5040350797" evidence="10">
    <location>
        <begin position="28"/>
        <end position="225"/>
    </location>
</feature>
<comment type="caution">
    <text evidence="12">The sequence shown here is derived from an EMBL/GenBank/DDBJ whole genome shotgun (WGS) entry which is preliminary data.</text>
</comment>
<gene>
    <name evidence="12" type="primary">ERV25</name>
    <name evidence="12" type="ORF">BG006_010087</name>
</gene>
<dbReference type="InterPro" id="IPR015720">
    <property type="entry name" value="Emp24-like"/>
</dbReference>
<sequence>MTRFFFSATVAISVLVLAGWLQTGAQAIKFDIAGQDSADAVPVCVSHYVEDETQVIVKYKAGPGSNQKISLEVTDDTVHQNQLHRKETVPEEMQRAAFLTKQSGDIIACFTNVLSNGIHPDPRYSRSVEIDFDIGAEAIDYVKLAEKEKLKPMEVELRKLEDMVKEILDNMEHLQEREEKMRNTNESTNSRVQWFSTLTMVILVTLGLWQIFYLKRFFRKKRLID</sequence>
<dbReference type="GO" id="GO:0016020">
    <property type="term" value="C:membrane"/>
    <property type="evidence" value="ECO:0007669"/>
    <property type="project" value="UniProtKB-SubCell"/>
</dbReference>
<feature type="signal peptide" evidence="10">
    <location>
        <begin position="1"/>
        <end position="27"/>
    </location>
</feature>
<evidence type="ECO:0000256" key="5">
    <source>
        <dbReference type="ARBA" id="ARBA00022989"/>
    </source>
</evidence>
<dbReference type="PROSITE" id="PS50866">
    <property type="entry name" value="GOLD"/>
    <property type="match status" value="1"/>
</dbReference>
<keyword evidence="3 7" id="KW-0812">Transmembrane</keyword>
<evidence type="ECO:0000313" key="13">
    <source>
        <dbReference type="Proteomes" id="UP000696485"/>
    </source>
</evidence>
<organism evidence="12 13">
    <name type="scientific">Podila minutissima</name>
    <dbReference type="NCBI Taxonomy" id="64525"/>
    <lineage>
        <taxon>Eukaryota</taxon>
        <taxon>Fungi</taxon>
        <taxon>Fungi incertae sedis</taxon>
        <taxon>Mucoromycota</taxon>
        <taxon>Mortierellomycotina</taxon>
        <taxon>Mortierellomycetes</taxon>
        <taxon>Mortierellales</taxon>
        <taxon>Mortierellaceae</taxon>
        <taxon>Podila</taxon>
    </lineage>
</organism>
<dbReference type="SMART" id="SM01190">
    <property type="entry name" value="EMP24_GP25L"/>
    <property type="match status" value="1"/>
</dbReference>
<comment type="similarity">
    <text evidence="2 7">Belongs to the EMP24/GP25L family.</text>
</comment>
<evidence type="ECO:0000313" key="12">
    <source>
        <dbReference type="EMBL" id="KAF9326498.1"/>
    </source>
</evidence>
<keyword evidence="6 9" id="KW-0472">Membrane</keyword>
<keyword evidence="8" id="KW-0175">Coiled coil</keyword>
<evidence type="ECO:0000256" key="8">
    <source>
        <dbReference type="SAM" id="Coils"/>
    </source>
</evidence>
<evidence type="ECO:0000256" key="2">
    <source>
        <dbReference type="ARBA" id="ARBA00007104"/>
    </source>
</evidence>
<evidence type="ECO:0000256" key="4">
    <source>
        <dbReference type="ARBA" id="ARBA00022729"/>
    </source>
</evidence>
<keyword evidence="13" id="KW-1185">Reference proteome</keyword>
<evidence type="ECO:0000256" key="3">
    <source>
        <dbReference type="ARBA" id="ARBA00022692"/>
    </source>
</evidence>
<evidence type="ECO:0000256" key="10">
    <source>
        <dbReference type="SAM" id="SignalP"/>
    </source>
</evidence>
<dbReference type="Pfam" id="PF01105">
    <property type="entry name" value="EMP24_GP25L"/>
    <property type="match status" value="1"/>
</dbReference>
<evidence type="ECO:0000256" key="7">
    <source>
        <dbReference type="RuleBase" id="RU003827"/>
    </source>
</evidence>
<protein>
    <submittedName>
        <fullName evidence="12">Vesicle coat component</fullName>
    </submittedName>
</protein>
<feature type="domain" description="GOLD" evidence="11">
    <location>
        <begin position="42"/>
        <end position="134"/>
    </location>
</feature>
<dbReference type="Proteomes" id="UP000696485">
    <property type="component" value="Unassembled WGS sequence"/>
</dbReference>